<dbReference type="InterPro" id="IPR023828">
    <property type="entry name" value="Peptidase_S8_Ser-AS"/>
</dbReference>
<evidence type="ECO:0000256" key="4">
    <source>
        <dbReference type="ARBA" id="ARBA00022825"/>
    </source>
</evidence>
<dbReference type="PROSITE" id="PS50231">
    <property type="entry name" value="RICIN_B_LECTIN"/>
    <property type="match status" value="1"/>
</dbReference>
<dbReference type="PROSITE" id="PS51892">
    <property type="entry name" value="SUBTILASE"/>
    <property type="match status" value="1"/>
</dbReference>
<dbReference type="InterPro" id="IPR050131">
    <property type="entry name" value="Peptidase_S8_subtilisin-like"/>
</dbReference>
<dbReference type="PANTHER" id="PTHR43806:SF67">
    <property type="entry name" value="EGF-LIKE DOMAIN-CONTAINING PROTEIN"/>
    <property type="match status" value="1"/>
</dbReference>
<dbReference type="AlphaFoldDB" id="T0RS87"/>
<accession>T0RS87</accession>
<dbReference type="PROSITE" id="PS00138">
    <property type="entry name" value="SUBTILASE_SER"/>
    <property type="match status" value="1"/>
</dbReference>
<dbReference type="EMBL" id="JH767151">
    <property type="protein sequence ID" value="EQC35433.1"/>
    <property type="molecule type" value="Genomic_DNA"/>
</dbReference>
<evidence type="ECO:0000256" key="1">
    <source>
        <dbReference type="ARBA" id="ARBA00011073"/>
    </source>
</evidence>
<sequence>MAASTPMLLLLLGWLGILAVAAIDPPTGNHRKIDVDLWNDLHTKESVDAIVEFEGLQQFWGDKAEHTDLDKPSSNVRVRDLLRSVAERAQVNARHILEGKAPHRRRLESAPEVCPGIDDVELQDLWVANQFKVFSLTLCIAEQLSNLPHVRRLRYGYTMTIGTTSSVMQTGSANSWGITAIGAPSAWALGHTGQGVLIGSIDSGVRATHEALSANFRGPYGWYDAVTESPTPVDENGHGTHTMGTIAGSHGVGVAPGVTWMACRACSASECKEADLLTCMQFMLCPTDVKGENEDCSKAPRVVNNSWGAGATDLGSYRAAVEAWRRAGIIPIFSNGNTGASGCASVQSPADYDNVISVGNTDSTGALSQTSSRGPTKAGAMKPTLSAPGSAITSASNKGDGSYAVMSGTSMAAPHVTGAVALLLSQHPSWGYDEILKALTTSATTSTLKPSTPDTCGATVSTTFPNNHFGYGLLSLTPSTPATTNATTTMPSTINATTSVPSPTAVNGSTAPSTILPLPSASSSHAASSTPPPVTTTPAPTVPPSELNTELNTDVLIVTPVRSVVIVVGTSVRATSVSSSAPITGATLTYSPMTQQVVAFNGECLTASPMAESSGTFLLHTWPCRLSNINQRWVVKDQRIAHGRHTNQCLAVVASSAGVAPCDPKAPSQVLSALPLDRAMAYLSSPRRV</sequence>
<evidence type="ECO:0000259" key="11">
    <source>
        <dbReference type="Pfam" id="PF00082"/>
    </source>
</evidence>
<dbReference type="InterPro" id="IPR036852">
    <property type="entry name" value="Peptidase_S8/S53_dom_sf"/>
</dbReference>
<feature type="active site" description="Charge relay system" evidence="7 8">
    <location>
        <position position="202"/>
    </location>
</feature>
<dbReference type="InterPro" id="IPR000209">
    <property type="entry name" value="Peptidase_S8/S53_dom"/>
</dbReference>
<evidence type="ECO:0000313" key="13">
    <source>
        <dbReference type="Proteomes" id="UP000030762"/>
    </source>
</evidence>
<dbReference type="GO" id="GO:0004252">
    <property type="term" value="F:serine-type endopeptidase activity"/>
    <property type="evidence" value="ECO:0007669"/>
    <property type="project" value="UniProtKB-UniRule"/>
</dbReference>
<feature type="compositionally biased region" description="Polar residues" evidence="9">
    <location>
        <begin position="363"/>
        <end position="374"/>
    </location>
</feature>
<organism evidence="12 13">
    <name type="scientific">Saprolegnia diclina (strain VS20)</name>
    <dbReference type="NCBI Taxonomy" id="1156394"/>
    <lineage>
        <taxon>Eukaryota</taxon>
        <taxon>Sar</taxon>
        <taxon>Stramenopiles</taxon>
        <taxon>Oomycota</taxon>
        <taxon>Saprolegniomycetes</taxon>
        <taxon>Saprolegniales</taxon>
        <taxon>Saprolegniaceae</taxon>
        <taxon>Saprolegnia</taxon>
    </lineage>
</organism>
<keyword evidence="13" id="KW-1185">Reference proteome</keyword>
<dbReference type="eggNOG" id="KOG1153">
    <property type="taxonomic scope" value="Eukaryota"/>
</dbReference>
<evidence type="ECO:0000256" key="7">
    <source>
        <dbReference type="PIRSR" id="PIRSR615500-1"/>
    </source>
</evidence>
<dbReference type="InterPro" id="IPR035992">
    <property type="entry name" value="Ricin_B-like_lectins"/>
</dbReference>
<feature type="active site" description="Charge relay system" evidence="7 8">
    <location>
        <position position="238"/>
    </location>
</feature>
<keyword evidence="4 8" id="KW-0720">Serine protease</keyword>
<feature type="region of interest" description="Disordered" evidence="9">
    <location>
        <begin position="495"/>
        <end position="547"/>
    </location>
</feature>
<reference evidence="12 13" key="1">
    <citation type="submission" date="2012-04" db="EMBL/GenBank/DDBJ databases">
        <title>The Genome Sequence of Saprolegnia declina VS20.</title>
        <authorList>
            <consortium name="The Broad Institute Genome Sequencing Platform"/>
            <person name="Russ C."/>
            <person name="Nusbaum C."/>
            <person name="Tyler B."/>
            <person name="van West P."/>
            <person name="Dieguez-Uribeondo J."/>
            <person name="de Bruijn I."/>
            <person name="Tripathy S."/>
            <person name="Jiang R."/>
            <person name="Young S.K."/>
            <person name="Zeng Q."/>
            <person name="Gargeya S."/>
            <person name="Fitzgerald M."/>
            <person name="Haas B."/>
            <person name="Abouelleil A."/>
            <person name="Alvarado L."/>
            <person name="Arachchi H.M."/>
            <person name="Berlin A."/>
            <person name="Chapman S.B."/>
            <person name="Goldberg J."/>
            <person name="Griggs A."/>
            <person name="Gujja S."/>
            <person name="Hansen M."/>
            <person name="Howarth C."/>
            <person name="Imamovic A."/>
            <person name="Larimer J."/>
            <person name="McCowen C."/>
            <person name="Montmayeur A."/>
            <person name="Murphy C."/>
            <person name="Neiman D."/>
            <person name="Pearson M."/>
            <person name="Priest M."/>
            <person name="Roberts A."/>
            <person name="Saif S."/>
            <person name="Shea T."/>
            <person name="Sisk P."/>
            <person name="Sykes S."/>
            <person name="Wortman J."/>
            <person name="Nusbaum C."/>
            <person name="Birren B."/>
        </authorList>
    </citation>
    <scope>NUCLEOTIDE SEQUENCE [LARGE SCALE GENOMIC DNA]</scope>
    <source>
        <strain evidence="12 13">VS20</strain>
    </source>
</reference>
<dbReference type="RefSeq" id="XP_008611183.1">
    <property type="nucleotide sequence ID" value="XM_008612961.1"/>
</dbReference>
<feature type="signal peptide" evidence="10">
    <location>
        <begin position="1"/>
        <end position="22"/>
    </location>
</feature>
<feature type="compositionally biased region" description="Pro residues" evidence="9">
    <location>
        <begin position="530"/>
        <end position="543"/>
    </location>
</feature>
<feature type="region of interest" description="Disordered" evidence="9">
    <location>
        <begin position="363"/>
        <end position="393"/>
    </location>
</feature>
<dbReference type="SUPFAM" id="SSF52743">
    <property type="entry name" value="Subtilisin-like"/>
    <property type="match status" value="1"/>
</dbReference>
<dbReference type="PANTHER" id="PTHR43806">
    <property type="entry name" value="PEPTIDASE S8"/>
    <property type="match status" value="1"/>
</dbReference>
<feature type="active site" description="Charge relay system" evidence="7 8">
    <location>
        <position position="410"/>
    </location>
</feature>
<keyword evidence="3 8" id="KW-0378">Hydrolase</keyword>
<dbReference type="SUPFAM" id="SSF50370">
    <property type="entry name" value="Ricin B-like lectins"/>
    <property type="match status" value="1"/>
</dbReference>
<dbReference type="Gene3D" id="3.40.50.200">
    <property type="entry name" value="Peptidase S8/S53 domain"/>
    <property type="match status" value="1"/>
</dbReference>
<dbReference type="VEuPathDB" id="FungiDB:SDRG_07143"/>
<comment type="catalytic activity">
    <reaction evidence="5">
        <text>Hydrolysis of proteins with broad specificity for peptide bonds, and a preference for a large uncharged residue in P1. Hydrolyzes peptide amides.</text>
        <dbReference type="EC" id="3.4.21.62"/>
    </reaction>
</comment>
<keyword evidence="2 8" id="KW-0645">Protease</keyword>
<dbReference type="OMA" id="ACSASEC"/>
<evidence type="ECO:0000256" key="8">
    <source>
        <dbReference type="PROSITE-ProRule" id="PRU01240"/>
    </source>
</evidence>
<feature type="chain" id="PRO_5004584188" description="subtilisin" evidence="10">
    <location>
        <begin position="23"/>
        <end position="689"/>
    </location>
</feature>
<dbReference type="STRING" id="1156394.T0RS87"/>
<feature type="compositionally biased region" description="Polar residues" evidence="9">
    <location>
        <begin position="495"/>
        <end position="513"/>
    </location>
</feature>
<feature type="domain" description="Peptidase S8/S53" evidence="11">
    <location>
        <begin position="193"/>
        <end position="472"/>
    </location>
</feature>
<gene>
    <name evidence="12" type="ORF">SDRG_07143</name>
</gene>
<evidence type="ECO:0000256" key="5">
    <source>
        <dbReference type="ARBA" id="ARBA00023529"/>
    </source>
</evidence>
<proteinExistence type="inferred from homology"/>
<dbReference type="EC" id="3.4.21.62" evidence="6"/>
<feature type="compositionally biased region" description="Low complexity" evidence="9">
    <location>
        <begin position="519"/>
        <end position="529"/>
    </location>
</feature>
<dbReference type="GO" id="GO:0006508">
    <property type="term" value="P:proteolysis"/>
    <property type="evidence" value="ECO:0007669"/>
    <property type="project" value="UniProtKB-KW"/>
</dbReference>
<dbReference type="PRINTS" id="PR00723">
    <property type="entry name" value="SUBTILISIN"/>
</dbReference>
<keyword evidence="10" id="KW-0732">Signal</keyword>
<dbReference type="GeneID" id="19947870"/>
<dbReference type="Pfam" id="PF00082">
    <property type="entry name" value="Peptidase_S8"/>
    <property type="match status" value="1"/>
</dbReference>
<dbReference type="InParanoid" id="T0RS87"/>
<dbReference type="Gene3D" id="2.80.10.50">
    <property type="match status" value="1"/>
</dbReference>
<evidence type="ECO:0000256" key="3">
    <source>
        <dbReference type="ARBA" id="ARBA00022801"/>
    </source>
</evidence>
<dbReference type="Proteomes" id="UP000030762">
    <property type="component" value="Unassembled WGS sequence"/>
</dbReference>
<evidence type="ECO:0000256" key="2">
    <source>
        <dbReference type="ARBA" id="ARBA00022670"/>
    </source>
</evidence>
<dbReference type="InterPro" id="IPR015500">
    <property type="entry name" value="Peptidase_S8_subtilisin-rel"/>
</dbReference>
<evidence type="ECO:0000256" key="6">
    <source>
        <dbReference type="ARBA" id="ARBA00023619"/>
    </source>
</evidence>
<dbReference type="OrthoDB" id="206201at2759"/>
<evidence type="ECO:0000256" key="10">
    <source>
        <dbReference type="SAM" id="SignalP"/>
    </source>
</evidence>
<evidence type="ECO:0000256" key="9">
    <source>
        <dbReference type="SAM" id="MobiDB-lite"/>
    </source>
</evidence>
<protein>
    <recommendedName>
        <fullName evidence="6">subtilisin</fullName>
        <ecNumber evidence="6">3.4.21.62</ecNumber>
    </recommendedName>
</protein>
<evidence type="ECO:0000313" key="12">
    <source>
        <dbReference type="EMBL" id="EQC35433.1"/>
    </source>
</evidence>
<name>T0RS87_SAPDV</name>
<comment type="similarity">
    <text evidence="1 8">Belongs to the peptidase S8 family.</text>
</comment>